<reference evidence="3" key="2">
    <citation type="submission" date="2015-01" db="EMBL/GenBank/DDBJ databases">
        <title>Evolutionary Origins and Diversification of the Mycorrhizal Mutualists.</title>
        <authorList>
            <consortium name="DOE Joint Genome Institute"/>
            <consortium name="Mycorrhizal Genomics Consortium"/>
            <person name="Kohler A."/>
            <person name="Kuo A."/>
            <person name="Nagy L.G."/>
            <person name="Floudas D."/>
            <person name="Copeland A."/>
            <person name="Barry K.W."/>
            <person name="Cichocki N."/>
            <person name="Veneault-Fourrey C."/>
            <person name="LaButti K."/>
            <person name="Lindquist E.A."/>
            <person name="Lipzen A."/>
            <person name="Lundell T."/>
            <person name="Morin E."/>
            <person name="Murat C."/>
            <person name="Riley R."/>
            <person name="Ohm R."/>
            <person name="Sun H."/>
            <person name="Tunlid A."/>
            <person name="Henrissat B."/>
            <person name="Grigoriev I.V."/>
            <person name="Hibbett D.S."/>
            <person name="Martin F."/>
        </authorList>
    </citation>
    <scope>NUCLEOTIDE SEQUENCE [LARGE SCALE GENOMIC DNA]</scope>
    <source>
        <strain evidence="3">F 1598</strain>
    </source>
</reference>
<keyword evidence="1" id="KW-1133">Transmembrane helix</keyword>
<keyword evidence="3" id="KW-1185">Reference proteome</keyword>
<gene>
    <name evidence="2" type="ORF">PILCRDRAFT_77567</name>
</gene>
<dbReference type="PANTHER" id="PTHR11360">
    <property type="entry name" value="MONOCARBOXYLATE TRANSPORTER"/>
    <property type="match status" value="1"/>
</dbReference>
<feature type="transmembrane region" description="Helical" evidence="1">
    <location>
        <begin position="209"/>
        <end position="231"/>
    </location>
</feature>
<dbReference type="EMBL" id="KN833032">
    <property type="protein sequence ID" value="KIM76747.1"/>
    <property type="molecule type" value="Genomic_DNA"/>
</dbReference>
<sequence>MDLEDNLKASEYTLPVSPSNIGVQVKKEHQDGDTQAQDYADGALRAWSTVAGSFILSLYTVGLISAFGMFQAFYKTTWLDRYSAADISWIGGVQYFLGLGCAPFSGKLVDAGYSRTAVLSGSLLSSFRFVPTPMNGGYYQIFLTQYLGMGIGYSLVRVDHDVSVTSYEKASRARPGMSQGIVAASAPLGAIIFSIMLNHLINSTVGFAWAIRAAAFITLGCCGLGNALIFVPPTKNSSIDRRSTQSSISIIPQLLDTPYMLTLASAFLSALGMYTPIFYAQLFAETKGVKRIFVYNTLAIMNAGSVLGRIVPSWYADKFGAINIFIPLRVIQGKYHHG</sequence>
<evidence type="ECO:0000313" key="3">
    <source>
        <dbReference type="Proteomes" id="UP000054166"/>
    </source>
</evidence>
<dbReference type="PANTHER" id="PTHR11360:SF234">
    <property type="entry name" value="MFS-TYPE TRANSPORTER DBAD-RELATED"/>
    <property type="match status" value="1"/>
</dbReference>
<proteinExistence type="predicted"/>
<feature type="transmembrane region" description="Helical" evidence="1">
    <location>
        <begin position="137"/>
        <end position="156"/>
    </location>
</feature>
<dbReference type="InterPro" id="IPR050327">
    <property type="entry name" value="Proton-linked_MCT"/>
</dbReference>
<feature type="transmembrane region" description="Helical" evidence="1">
    <location>
        <begin position="86"/>
        <end position="106"/>
    </location>
</feature>
<evidence type="ECO:0000313" key="2">
    <source>
        <dbReference type="EMBL" id="KIM76747.1"/>
    </source>
</evidence>
<reference evidence="2 3" key="1">
    <citation type="submission" date="2014-04" db="EMBL/GenBank/DDBJ databases">
        <authorList>
            <consortium name="DOE Joint Genome Institute"/>
            <person name="Kuo A."/>
            <person name="Tarkka M."/>
            <person name="Buscot F."/>
            <person name="Kohler A."/>
            <person name="Nagy L.G."/>
            <person name="Floudas D."/>
            <person name="Copeland A."/>
            <person name="Barry K.W."/>
            <person name="Cichocki N."/>
            <person name="Veneault-Fourrey C."/>
            <person name="LaButti K."/>
            <person name="Lindquist E.A."/>
            <person name="Lipzen A."/>
            <person name="Lundell T."/>
            <person name="Morin E."/>
            <person name="Murat C."/>
            <person name="Sun H."/>
            <person name="Tunlid A."/>
            <person name="Henrissat B."/>
            <person name="Grigoriev I.V."/>
            <person name="Hibbett D.S."/>
            <person name="Martin F."/>
            <person name="Nordberg H.P."/>
            <person name="Cantor M.N."/>
            <person name="Hua S.X."/>
        </authorList>
    </citation>
    <scope>NUCLEOTIDE SEQUENCE [LARGE SCALE GENOMIC DNA]</scope>
    <source>
        <strain evidence="2 3">F 1598</strain>
    </source>
</reference>
<dbReference type="OrthoDB" id="6499973at2759"/>
<dbReference type="Gene3D" id="1.20.1250.20">
    <property type="entry name" value="MFS general substrate transporter like domains"/>
    <property type="match status" value="1"/>
</dbReference>
<dbReference type="InParanoid" id="A0A0C3BHC0"/>
<dbReference type="Proteomes" id="UP000054166">
    <property type="component" value="Unassembled WGS sequence"/>
</dbReference>
<dbReference type="STRING" id="765440.A0A0C3BHC0"/>
<feature type="transmembrane region" description="Helical" evidence="1">
    <location>
        <begin position="292"/>
        <end position="311"/>
    </location>
</feature>
<dbReference type="SUPFAM" id="SSF103473">
    <property type="entry name" value="MFS general substrate transporter"/>
    <property type="match status" value="1"/>
</dbReference>
<evidence type="ECO:0000256" key="1">
    <source>
        <dbReference type="SAM" id="Phobius"/>
    </source>
</evidence>
<dbReference type="InterPro" id="IPR036259">
    <property type="entry name" value="MFS_trans_sf"/>
</dbReference>
<name>A0A0C3BHC0_PILCF</name>
<feature type="transmembrane region" description="Helical" evidence="1">
    <location>
        <begin position="54"/>
        <end position="74"/>
    </location>
</feature>
<protein>
    <recommendedName>
        <fullName evidence="4">Major facilitator superfamily (MFS) profile domain-containing protein</fullName>
    </recommendedName>
</protein>
<feature type="transmembrane region" description="Helical" evidence="1">
    <location>
        <begin position="176"/>
        <end position="197"/>
    </location>
</feature>
<feature type="transmembrane region" description="Helical" evidence="1">
    <location>
        <begin position="259"/>
        <end position="280"/>
    </location>
</feature>
<keyword evidence="1" id="KW-0812">Transmembrane</keyword>
<accession>A0A0C3BHC0</accession>
<dbReference type="AlphaFoldDB" id="A0A0C3BHC0"/>
<dbReference type="HOGENOM" id="CLU_001265_1_1_1"/>
<evidence type="ECO:0008006" key="4">
    <source>
        <dbReference type="Google" id="ProtNLM"/>
    </source>
</evidence>
<organism evidence="2 3">
    <name type="scientific">Piloderma croceum (strain F 1598)</name>
    <dbReference type="NCBI Taxonomy" id="765440"/>
    <lineage>
        <taxon>Eukaryota</taxon>
        <taxon>Fungi</taxon>
        <taxon>Dikarya</taxon>
        <taxon>Basidiomycota</taxon>
        <taxon>Agaricomycotina</taxon>
        <taxon>Agaricomycetes</taxon>
        <taxon>Agaricomycetidae</taxon>
        <taxon>Atheliales</taxon>
        <taxon>Atheliaceae</taxon>
        <taxon>Piloderma</taxon>
    </lineage>
</organism>
<keyword evidence="1" id="KW-0472">Membrane</keyword>